<feature type="compositionally biased region" description="Polar residues" evidence="2">
    <location>
        <begin position="717"/>
        <end position="729"/>
    </location>
</feature>
<comment type="caution">
    <text evidence="4">The sequence shown here is derived from an EMBL/GenBank/DDBJ whole genome shotgun (WGS) entry which is preliminary data.</text>
</comment>
<evidence type="ECO:0000256" key="2">
    <source>
        <dbReference type="SAM" id="MobiDB-lite"/>
    </source>
</evidence>
<dbReference type="SUPFAM" id="SSF53474">
    <property type="entry name" value="alpha/beta-Hydrolases"/>
    <property type="match status" value="1"/>
</dbReference>
<dbReference type="OrthoDB" id="2336090at2759"/>
<evidence type="ECO:0000256" key="1">
    <source>
        <dbReference type="ARBA" id="ARBA00022801"/>
    </source>
</evidence>
<proteinExistence type="predicted"/>
<dbReference type="Proteomes" id="UP000254866">
    <property type="component" value="Unassembled WGS sequence"/>
</dbReference>
<evidence type="ECO:0000313" key="5">
    <source>
        <dbReference type="Proteomes" id="UP000254866"/>
    </source>
</evidence>
<dbReference type="GO" id="GO:0016787">
    <property type="term" value="F:hydrolase activity"/>
    <property type="evidence" value="ECO:0007669"/>
    <property type="project" value="UniProtKB-KW"/>
</dbReference>
<gene>
    <name evidence="4" type="ORF">BP5553_04625</name>
</gene>
<feature type="domain" description="Alpha/beta hydrolase fold-3" evidence="3">
    <location>
        <begin position="177"/>
        <end position="227"/>
    </location>
</feature>
<keyword evidence="1" id="KW-0378">Hydrolase</keyword>
<dbReference type="GeneID" id="43597474"/>
<protein>
    <recommendedName>
        <fullName evidence="3">Alpha/beta hydrolase fold-3 domain-containing protein</fullName>
    </recommendedName>
</protein>
<feature type="compositionally biased region" description="Basic and acidic residues" evidence="2">
    <location>
        <begin position="643"/>
        <end position="654"/>
    </location>
</feature>
<dbReference type="AlphaFoldDB" id="A0A370TNU0"/>
<feature type="region of interest" description="Disordered" evidence="2">
    <location>
        <begin position="716"/>
        <end position="750"/>
    </location>
</feature>
<organism evidence="4 5">
    <name type="scientific">Venustampulla echinocandica</name>
    <dbReference type="NCBI Taxonomy" id="2656787"/>
    <lineage>
        <taxon>Eukaryota</taxon>
        <taxon>Fungi</taxon>
        <taxon>Dikarya</taxon>
        <taxon>Ascomycota</taxon>
        <taxon>Pezizomycotina</taxon>
        <taxon>Leotiomycetes</taxon>
        <taxon>Helotiales</taxon>
        <taxon>Pleuroascaceae</taxon>
        <taxon>Venustampulla</taxon>
    </lineage>
</organism>
<feature type="region of interest" description="Disordered" evidence="2">
    <location>
        <begin position="301"/>
        <end position="326"/>
    </location>
</feature>
<dbReference type="RefSeq" id="XP_031869848.1">
    <property type="nucleotide sequence ID" value="XM_032013248.1"/>
</dbReference>
<feature type="domain" description="Alpha/beta hydrolase fold-3" evidence="3">
    <location>
        <begin position="342"/>
        <end position="392"/>
    </location>
</feature>
<feature type="region of interest" description="Disordered" evidence="2">
    <location>
        <begin position="643"/>
        <end position="702"/>
    </location>
</feature>
<dbReference type="PANTHER" id="PTHR48081:SF19">
    <property type="entry name" value="AB HYDROLASE SUPERFAMILY PROTEIN C4A8.06C"/>
    <property type="match status" value="1"/>
</dbReference>
<accession>A0A370TNU0</accession>
<feature type="region of interest" description="Disordered" evidence="2">
    <location>
        <begin position="780"/>
        <end position="819"/>
    </location>
</feature>
<evidence type="ECO:0000313" key="4">
    <source>
        <dbReference type="EMBL" id="RDL37192.1"/>
    </source>
</evidence>
<name>A0A370TNU0_9HELO</name>
<feature type="compositionally biased region" description="Basic and acidic residues" evidence="2">
    <location>
        <begin position="790"/>
        <end position="813"/>
    </location>
</feature>
<feature type="compositionally biased region" description="Polar residues" evidence="2">
    <location>
        <begin position="693"/>
        <end position="702"/>
    </location>
</feature>
<evidence type="ECO:0000259" key="3">
    <source>
        <dbReference type="Pfam" id="PF07859"/>
    </source>
</evidence>
<reference evidence="4 5" key="1">
    <citation type="journal article" date="2018" name="IMA Fungus">
        <title>IMA Genome-F 9: Draft genome sequence of Annulohypoxylon stygium, Aspergillus mulundensis, Berkeleyomyces basicola (syn. Thielaviopsis basicola), Ceratocystis smalleyi, two Cercospora beticola strains, Coleophoma cylindrospora, Fusarium fracticaudum, Phialophora cf. hyalina, and Morchella septimelata.</title>
        <authorList>
            <person name="Wingfield B.D."/>
            <person name="Bills G.F."/>
            <person name="Dong Y."/>
            <person name="Huang W."/>
            <person name="Nel W.J."/>
            <person name="Swalarsk-Parry B.S."/>
            <person name="Vaghefi N."/>
            <person name="Wilken P.M."/>
            <person name="An Z."/>
            <person name="de Beer Z.W."/>
            <person name="De Vos L."/>
            <person name="Chen L."/>
            <person name="Duong T.A."/>
            <person name="Gao Y."/>
            <person name="Hammerbacher A."/>
            <person name="Kikkert J.R."/>
            <person name="Li Y."/>
            <person name="Li H."/>
            <person name="Li K."/>
            <person name="Li Q."/>
            <person name="Liu X."/>
            <person name="Ma X."/>
            <person name="Naidoo K."/>
            <person name="Pethybridge S.J."/>
            <person name="Sun J."/>
            <person name="Steenkamp E.T."/>
            <person name="van der Nest M.A."/>
            <person name="van Wyk S."/>
            <person name="Wingfield M.J."/>
            <person name="Xiong C."/>
            <person name="Yue Q."/>
            <person name="Zhang X."/>
        </authorList>
    </citation>
    <scope>NUCLEOTIDE SEQUENCE [LARGE SCALE GENOMIC DNA]</scope>
    <source>
        <strain evidence="4 5">BP 5553</strain>
    </source>
</reference>
<dbReference type="STRING" id="2656787.A0A370TNU0"/>
<dbReference type="Pfam" id="PF07859">
    <property type="entry name" value="Abhydrolase_3"/>
    <property type="match status" value="2"/>
</dbReference>
<dbReference type="InterPro" id="IPR013094">
    <property type="entry name" value="AB_hydrolase_3"/>
</dbReference>
<dbReference type="InterPro" id="IPR029058">
    <property type="entry name" value="AB_hydrolase_fold"/>
</dbReference>
<dbReference type="PANTHER" id="PTHR48081">
    <property type="entry name" value="AB HYDROLASE SUPERFAMILY PROTEIN C4A8.06C"/>
    <property type="match status" value="1"/>
</dbReference>
<feature type="compositionally biased region" description="Basic and acidic residues" evidence="2">
    <location>
        <begin position="674"/>
        <end position="683"/>
    </location>
</feature>
<dbReference type="InterPro" id="IPR050300">
    <property type="entry name" value="GDXG_lipolytic_enzyme"/>
</dbReference>
<dbReference type="EMBL" id="NPIC01000003">
    <property type="protein sequence ID" value="RDL37192.1"/>
    <property type="molecule type" value="Genomic_DNA"/>
</dbReference>
<dbReference type="Gene3D" id="3.40.50.1820">
    <property type="entry name" value="alpha/beta hydrolase"/>
    <property type="match status" value="2"/>
</dbReference>
<feature type="region of interest" description="Disordered" evidence="2">
    <location>
        <begin position="596"/>
        <end position="624"/>
    </location>
</feature>
<sequence length="839" mass="93476">MVFNTATVSSAVTPVVIHTFLSHYLNRKARAEKPTAHISYDEGLQLIRQFLLYASRHTVEDIQRFTSQWVPNPRWVKVNEIKISQEHISKSADAIQIQLGHHGISRVGGETWWQWRRPGSELKAEWIEMRADYHQRKRSKDSGKRVMLYIHGGAYYFGSVDEHRYQMQRHARKLKARDPSTIILAGDSAGGGMVLSMLVTLRDQGLPLPAGAVLISPWVDLTNSFPSVALDNPMDYIPPWGFHHRPSPAWPPPNSDDMLTAEEDIVKKRAHIGHQKHPEQSEEDAVRGFRIYHNVQVENQNNEAIPETETRKDGRPQPNPVPRNGNMSIMIGGNLVEVKDQIQMYATNQLITHPLVSPVLQPSLGGLPPLLIMVGGGEMLRDEQIYLAHKAANPTKYPPSDAFLDEYPHDHARSQIDRWKPTDVQLQVWDDLCHVAPTLSFTRPAKYMYRSIAQFGAWALAKAQKAGIEIMDDDDVSVISRSESDDEDVRPEKEMGTVPAEPHHDCGQVGKAGDPLPRFKNHMIRQSVDRHGNTYRLRPESKLPGCNMPANQIGVINDGLLRKWMARKEEWDTKYASTKRKVQKQRAREIAKGYQEFGNGEVPPPSALAGRRLKGKDLKEGKNKRSMGMSLWALWGSKHDEKTIEAEQEADRAPETTSVSPAGGAAARGLHPSQPEKDMDNRSRSRRRIVTDEYQTSDGVDENTSAVDMLAIKEGKGNTQNQAPNSAAQPSILVRAPTNQNEGDDFDRKRPKAGGIAFPFSLSGHKATASMTTLTSAVGVSPGEDIETPGAREDGLERDSEREDGKAVGDRKALGKGVQRPPLETFVTASEGLPVVNGL</sequence>
<keyword evidence="5" id="KW-1185">Reference proteome</keyword>
<feature type="compositionally biased region" description="Basic and acidic residues" evidence="2">
    <location>
        <begin position="490"/>
        <end position="506"/>
    </location>
</feature>
<feature type="region of interest" description="Disordered" evidence="2">
    <location>
        <begin position="480"/>
        <end position="507"/>
    </location>
</feature>